<evidence type="ECO:0000259" key="1">
    <source>
        <dbReference type="Pfam" id="PF02464"/>
    </source>
</evidence>
<dbReference type="InterPro" id="IPR036653">
    <property type="entry name" value="CinA-like_C"/>
</dbReference>
<dbReference type="EMBL" id="JACXWY010000013">
    <property type="protein sequence ID" value="MBD3847868.1"/>
    <property type="molecule type" value="Genomic_DNA"/>
</dbReference>
<dbReference type="InterPro" id="IPR008136">
    <property type="entry name" value="CinA_C"/>
</dbReference>
<dbReference type="Pfam" id="PF02464">
    <property type="entry name" value="CinA"/>
    <property type="match status" value="1"/>
</dbReference>
<sequence>MFDPDIRALAAELLDMSKERGFTVATIESCTGGLVCGALTAIAGSSAMVLGGLITYANEAKAALAGVPEPLLKQHGAVSEPVARAMAEGGRRRLDATFAVSITGVAGPGGGSVEKPVGLVHFACAGPSGTRHRERRFGEKSRDEIRRLSVLEALDLLRETALTGP</sequence>
<dbReference type="Gene3D" id="3.90.950.20">
    <property type="entry name" value="CinA-like"/>
    <property type="match status" value="1"/>
</dbReference>
<comment type="caution">
    <text evidence="2">The sequence shown here is derived from an EMBL/GenBank/DDBJ whole genome shotgun (WGS) entry which is preliminary data.</text>
</comment>
<dbReference type="SUPFAM" id="SSF142433">
    <property type="entry name" value="CinA-like"/>
    <property type="match status" value="1"/>
</dbReference>
<evidence type="ECO:0000313" key="3">
    <source>
        <dbReference type="Proteomes" id="UP000619295"/>
    </source>
</evidence>
<name>A0A927EBJ2_9HYPH</name>
<dbReference type="AlphaFoldDB" id="A0A927EBJ2"/>
<feature type="domain" description="CinA C-terminal" evidence="1">
    <location>
        <begin position="8"/>
        <end position="160"/>
    </location>
</feature>
<dbReference type="Proteomes" id="UP000619295">
    <property type="component" value="Unassembled WGS sequence"/>
</dbReference>
<dbReference type="RefSeq" id="WP_191125157.1">
    <property type="nucleotide sequence ID" value="NZ_JACXWY010000013.1"/>
</dbReference>
<dbReference type="NCBIfam" id="TIGR00199">
    <property type="entry name" value="PncC_domain"/>
    <property type="match status" value="1"/>
</dbReference>
<proteinExistence type="predicted"/>
<keyword evidence="3" id="KW-1185">Reference proteome</keyword>
<organism evidence="2 3">
    <name type="scientific">Bosea spartocytisi</name>
    <dbReference type="NCBI Taxonomy" id="2773451"/>
    <lineage>
        <taxon>Bacteria</taxon>
        <taxon>Pseudomonadati</taxon>
        <taxon>Pseudomonadota</taxon>
        <taxon>Alphaproteobacteria</taxon>
        <taxon>Hyphomicrobiales</taxon>
        <taxon>Boseaceae</taxon>
        <taxon>Bosea</taxon>
    </lineage>
</organism>
<accession>A0A927EBJ2</accession>
<reference evidence="2" key="1">
    <citation type="submission" date="2020-09" db="EMBL/GenBank/DDBJ databases">
        <title>Bosea spartocytisi sp. nov. a root nodule endophyte of Spartocytisus supranubius in the high mountain ecosystem fo the Teide National Park (Canary Islands, Spain).</title>
        <authorList>
            <person name="Pulido-Suarez L."/>
            <person name="Peix A."/>
            <person name="Igual J.M."/>
            <person name="Socas-Perez N."/>
            <person name="Velazquez E."/>
            <person name="Flores-Felix J.D."/>
            <person name="Leon-Barrios M."/>
        </authorList>
    </citation>
    <scope>NUCLEOTIDE SEQUENCE</scope>
    <source>
        <strain evidence="2">SSUT16</strain>
    </source>
</reference>
<protein>
    <submittedName>
        <fullName evidence="2">CinA family protein</fullName>
    </submittedName>
</protein>
<gene>
    <name evidence="2" type="ORF">IED13_19385</name>
</gene>
<evidence type="ECO:0000313" key="2">
    <source>
        <dbReference type="EMBL" id="MBD3847868.1"/>
    </source>
</evidence>